<evidence type="ECO:0000313" key="14">
    <source>
        <dbReference type="EMBL" id="MEE2054766.1"/>
    </source>
</evidence>
<keyword evidence="7 11" id="KW-0805">Transcription regulation</keyword>
<comment type="function">
    <text evidence="11">Acts as a transcriptional regulator. Probably redox-responsive. The apo- but not holo-form probably binds DNA.</text>
</comment>
<dbReference type="EMBL" id="JAUUCC010000128">
    <property type="protein sequence ID" value="MEE2054766.1"/>
    <property type="molecule type" value="Genomic_DNA"/>
</dbReference>
<name>A0ABU7KZN2_9ACTN</name>
<dbReference type="PANTHER" id="PTHR38839:SF2">
    <property type="entry name" value="TRANSCRIPTIONAL REGULATOR WHIB7-RELATED"/>
    <property type="match status" value="1"/>
</dbReference>
<feature type="region of interest" description="Disordered" evidence="12">
    <location>
        <begin position="204"/>
        <end position="233"/>
    </location>
</feature>
<evidence type="ECO:0000256" key="10">
    <source>
        <dbReference type="ARBA" id="ARBA00023163"/>
    </source>
</evidence>
<feature type="binding site" evidence="11">
    <location>
        <position position="68"/>
    </location>
    <ligand>
        <name>[4Fe-4S] cluster</name>
        <dbReference type="ChEBI" id="CHEBI:49883"/>
    </ligand>
</feature>
<keyword evidence="6 11" id="KW-0411">Iron-sulfur</keyword>
<reference evidence="14 15" key="1">
    <citation type="submission" date="2023-07" db="EMBL/GenBank/DDBJ databases">
        <authorList>
            <person name="Girao M."/>
            <person name="Carvalho M.F."/>
        </authorList>
    </citation>
    <scope>NUCLEOTIDE SEQUENCE [LARGE SCALE GENOMIC DNA]</scope>
    <source>
        <strain evidence="14 15">66/93</strain>
    </source>
</reference>
<evidence type="ECO:0000313" key="15">
    <source>
        <dbReference type="Proteomes" id="UP001348641"/>
    </source>
</evidence>
<comment type="subcellular location">
    <subcellularLocation>
        <location evidence="1 11">Cytoplasm</location>
    </subcellularLocation>
</comment>
<evidence type="ECO:0000256" key="4">
    <source>
        <dbReference type="ARBA" id="ARBA00022723"/>
    </source>
</evidence>
<protein>
    <recommendedName>
        <fullName evidence="11">Transcriptional regulator WhiB</fullName>
    </recommendedName>
</protein>
<proteinExistence type="inferred from homology"/>
<comment type="PTM">
    <text evidence="11">Upon Fe-S cluster removal intramolecular disulfide bonds are formed.</text>
</comment>
<evidence type="ECO:0000256" key="12">
    <source>
        <dbReference type="SAM" id="MobiDB-lite"/>
    </source>
</evidence>
<comment type="PTM">
    <text evidence="11">The Fe-S cluster can be nitrosylated by nitric oxide (NO).</text>
</comment>
<keyword evidence="9 11" id="KW-1015">Disulfide bond</keyword>
<sequence>MDHRIRLANHGTTRLADPAAWEWADQAACTTANPDLFFGPDEEPKDARRAREKAAARICAGCPARAACLELALTRPEPHGVWGGASENARRHRRHTRLQNGTLTRPKPLGRRRKTTRTTPPRTPQVDVTGTRRRLQALAVLGYGPVIIARHLNDTISPHQLVRLRQREHGTAPAHVADQLARLYPQLTQPLTSPDATRVTRAATQRGWDGPPAWAGLDIDNPATRPHTAAAAA</sequence>
<dbReference type="InterPro" id="IPR003482">
    <property type="entry name" value="Whib"/>
</dbReference>
<dbReference type="PROSITE" id="PS51674">
    <property type="entry name" value="4FE4S_WBL"/>
    <property type="match status" value="1"/>
</dbReference>
<accession>A0ABU7KZN2</accession>
<dbReference type="RefSeq" id="WP_330161585.1">
    <property type="nucleotide sequence ID" value="NZ_JAUUCC010000128.1"/>
</dbReference>
<keyword evidence="3 11" id="KW-0004">4Fe-4S</keyword>
<keyword evidence="8 11" id="KW-0238">DNA-binding</keyword>
<dbReference type="Proteomes" id="UP001348641">
    <property type="component" value="Unassembled WGS sequence"/>
</dbReference>
<evidence type="ECO:0000256" key="2">
    <source>
        <dbReference type="ARBA" id="ARBA00006597"/>
    </source>
</evidence>
<dbReference type="PANTHER" id="PTHR38839">
    <property type="entry name" value="TRANSCRIPTIONAL REGULATOR WHID-RELATED"/>
    <property type="match status" value="1"/>
</dbReference>
<keyword evidence="10 11" id="KW-0804">Transcription</keyword>
<evidence type="ECO:0000256" key="8">
    <source>
        <dbReference type="ARBA" id="ARBA00023125"/>
    </source>
</evidence>
<evidence type="ECO:0000256" key="3">
    <source>
        <dbReference type="ARBA" id="ARBA00022485"/>
    </source>
</evidence>
<feature type="binding site" evidence="11">
    <location>
        <position position="59"/>
    </location>
    <ligand>
        <name>[4Fe-4S] cluster</name>
        <dbReference type="ChEBI" id="CHEBI:49883"/>
    </ligand>
</feature>
<keyword evidence="4 11" id="KW-0479">Metal-binding</keyword>
<evidence type="ECO:0000256" key="11">
    <source>
        <dbReference type="HAMAP-Rule" id="MF_01479"/>
    </source>
</evidence>
<keyword evidence="5 11" id="KW-0408">Iron</keyword>
<feature type="binding site" evidence="11">
    <location>
        <position position="29"/>
    </location>
    <ligand>
        <name>[4Fe-4S] cluster</name>
        <dbReference type="ChEBI" id="CHEBI:49883"/>
    </ligand>
</feature>
<gene>
    <name evidence="11" type="primary">whiB</name>
    <name evidence="14" type="ORF">Q8A49_30145</name>
</gene>
<dbReference type="InterPro" id="IPR034768">
    <property type="entry name" value="4FE4S_WBL"/>
</dbReference>
<comment type="cofactor">
    <cofactor evidence="11">
        <name>[4Fe-4S] cluster</name>
        <dbReference type="ChEBI" id="CHEBI:49883"/>
    </cofactor>
    <text evidence="11">Binds 1 [4Fe-4S] cluster per subunit. Following nitrosylation of the [4Fe-4S] cluster binds 1 [4Fe-8(NO)] cluster per subunit.</text>
</comment>
<comment type="similarity">
    <text evidence="2 11">Belongs to the WhiB family.</text>
</comment>
<evidence type="ECO:0000259" key="13">
    <source>
        <dbReference type="PROSITE" id="PS51674"/>
    </source>
</evidence>
<evidence type="ECO:0000256" key="7">
    <source>
        <dbReference type="ARBA" id="ARBA00023015"/>
    </source>
</evidence>
<feature type="domain" description="4Fe-4S Wbl-type" evidence="13">
    <location>
        <begin position="28"/>
        <end position="92"/>
    </location>
</feature>
<evidence type="ECO:0000256" key="1">
    <source>
        <dbReference type="ARBA" id="ARBA00004496"/>
    </source>
</evidence>
<evidence type="ECO:0000256" key="5">
    <source>
        <dbReference type="ARBA" id="ARBA00023004"/>
    </source>
</evidence>
<feature type="region of interest" description="Disordered" evidence="12">
    <location>
        <begin position="82"/>
        <end position="127"/>
    </location>
</feature>
<evidence type="ECO:0000256" key="9">
    <source>
        <dbReference type="ARBA" id="ARBA00023157"/>
    </source>
</evidence>
<organism evidence="14 15">
    <name type="scientific">Nocardiopsis tropica</name>
    <dbReference type="NCBI Taxonomy" id="109330"/>
    <lineage>
        <taxon>Bacteria</taxon>
        <taxon>Bacillati</taxon>
        <taxon>Actinomycetota</taxon>
        <taxon>Actinomycetes</taxon>
        <taxon>Streptosporangiales</taxon>
        <taxon>Nocardiopsidaceae</taxon>
        <taxon>Nocardiopsis</taxon>
    </lineage>
</organism>
<dbReference type="Pfam" id="PF02467">
    <property type="entry name" value="Whib"/>
    <property type="match status" value="1"/>
</dbReference>
<dbReference type="HAMAP" id="MF_01479">
    <property type="entry name" value="WhiB"/>
    <property type="match status" value="1"/>
</dbReference>
<feature type="binding site" evidence="11">
    <location>
        <position position="62"/>
    </location>
    <ligand>
        <name>[4Fe-4S] cluster</name>
        <dbReference type="ChEBI" id="CHEBI:49883"/>
    </ligand>
</feature>
<keyword evidence="11" id="KW-0963">Cytoplasm</keyword>
<comment type="caution">
    <text evidence="14">The sequence shown here is derived from an EMBL/GenBank/DDBJ whole genome shotgun (WGS) entry which is preliminary data.</text>
</comment>
<evidence type="ECO:0000256" key="6">
    <source>
        <dbReference type="ARBA" id="ARBA00023014"/>
    </source>
</evidence>